<dbReference type="InterPro" id="IPR039448">
    <property type="entry name" value="Beta_helix"/>
</dbReference>
<organism evidence="2 3">
    <name type="scientific">Solitalea agri</name>
    <dbReference type="NCBI Taxonomy" id="2953739"/>
    <lineage>
        <taxon>Bacteria</taxon>
        <taxon>Pseudomonadati</taxon>
        <taxon>Bacteroidota</taxon>
        <taxon>Sphingobacteriia</taxon>
        <taxon>Sphingobacteriales</taxon>
        <taxon>Sphingobacteriaceae</taxon>
        <taxon>Solitalea</taxon>
    </lineage>
</organism>
<dbReference type="EMBL" id="JAMWYS010000058">
    <property type="protein sequence ID" value="MCO4294673.1"/>
    <property type="molecule type" value="Genomic_DNA"/>
</dbReference>
<proteinExistence type="predicted"/>
<name>A0A9X2FD44_9SPHI</name>
<dbReference type="SUPFAM" id="SSF51126">
    <property type="entry name" value="Pectin lyase-like"/>
    <property type="match status" value="1"/>
</dbReference>
<dbReference type="SMART" id="SM00710">
    <property type="entry name" value="PbH1"/>
    <property type="match status" value="5"/>
</dbReference>
<dbReference type="InterPro" id="IPR011050">
    <property type="entry name" value="Pectin_lyase_fold/virulence"/>
</dbReference>
<sequence>MSSVSKIKSSIVKLNLKHSKKALSLAMAMIIAGSSILTSCSKEGEEEITPESATIEELSSNVLATEATVSGVDVRVDFGGKTAPTNYNLGSMAVSSPVALKDFNKGTVTAVKLATVAAFKGVYTNSTTYPSTLGIPQTAAADLCYGATTTAAIELSGLTATSTYNLSFFASRMNFSGSLETQYKIIGATTQTVLIEPANNTTKIASISAVKPNASGKIRIEVSKGAKNTTSPNFWLNTLIVKETAQTVETPPTTPTTPTTPPVTAYNYLVKTAAELKTAVSKAKSGEVIYVDDNSSINLTGQGTIKIPAGVTLASGRGKNGILGGMVYTTNVSHGIMLQAAGAGVKLTGLRVRGANTSTTRSSSTYCRGIYSTFSNLEVANCEVFGWNHAGVYLSGGATNVKIHDSYFHHNQQSGLGYGISIAQAFALITNNYFDYNRHAIAGSGIAGSGYEAAYNVVMSNAIAHSFDMHGDGGDGAKYRAGDYVNVHDNTFYMKDYRAITVRGTPKNGTTIKNNKFVHTSQSAALNLYATNNTITGNTYSIGVATVNPGPSTKL</sequence>
<evidence type="ECO:0000259" key="1">
    <source>
        <dbReference type="Pfam" id="PF13229"/>
    </source>
</evidence>
<evidence type="ECO:0000313" key="3">
    <source>
        <dbReference type="Proteomes" id="UP001155182"/>
    </source>
</evidence>
<accession>A0A9X2FD44</accession>
<dbReference type="Pfam" id="PF13229">
    <property type="entry name" value="Beta_helix"/>
    <property type="match status" value="1"/>
</dbReference>
<keyword evidence="3" id="KW-1185">Reference proteome</keyword>
<dbReference type="InterPro" id="IPR012334">
    <property type="entry name" value="Pectin_lyas_fold"/>
</dbReference>
<protein>
    <submittedName>
        <fullName evidence="2">Right-handed parallel beta-helix repeat-containing protein</fullName>
    </submittedName>
</protein>
<gene>
    <name evidence="2" type="ORF">NF867_17560</name>
</gene>
<reference evidence="2" key="1">
    <citation type="submission" date="2022-06" db="EMBL/GenBank/DDBJ databases">
        <title>Solitalea sp. MAHUQ-68 isolated from rhizospheric soil.</title>
        <authorList>
            <person name="Huq M.A."/>
        </authorList>
    </citation>
    <scope>NUCLEOTIDE SEQUENCE</scope>
    <source>
        <strain evidence="2">MAHUQ-68</strain>
    </source>
</reference>
<evidence type="ECO:0000313" key="2">
    <source>
        <dbReference type="EMBL" id="MCO4294673.1"/>
    </source>
</evidence>
<dbReference type="InterPro" id="IPR006626">
    <property type="entry name" value="PbH1"/>
</dbReference>
<dbReference type="AlphaFoldDB" id="A0A9X2FD44"/>
<feature type="domain" description="Right handed beta helix" evidence="1">
    <location>
        <begin position="345"/>
        <end position="441"/>
    </location>
</feature>
<dbReference type="RefSeq" id="WP_252589704.1">
    <property type="nucleotide sequence ID" value="NZ_JAMWYS010000058.1"/>
</dbReference>
<comment type="caution">
    <text evidence="2">The sequence shown here is derived from an EMBL/GenBank/DDBJ whole genome shotgun (WGS) entry which is preliminary data.</text>
</comment>
<dbReference type="Proteomes" id="UP001155182">
    <property type="component" value="Unassembled WGS sequence"/>
</dbReference>
<dbReference type="Gene3D" id="2.160.20.10">
    <property type="entry name" value="Single-stranded right-handed beta-helix, Pectin lyase-like"/>
    <property type="match status" value="1"/>
</dbReference>